<sequence length="146" mass="16430">MQYSDHDQILELLNRYSFTLDGGDLEGFAELFTDGEWGMEGSMHQGKEALLAGVLSTVLLQPDGTPKTRHISTNIQLEIDMEACIATCKRYGLVIQQTADLPLKPIFSADYFDTFSKVDDVWCFKKCELKRAFVGDLSHLFSQQLA</sequence>
<evidence type="ECO:0000313" key="3">
    <source>
        <dbReference type="Proteomes" id="UP000199598"/>
    </source>
</evidence>
<reference evidence="2 3" key="1">
    <citation type="submission" date="2016-10" db="EMBL/GenBank/DDBJ databases">
        <authorList>
            <person name="Varghese N."/>
            <person name="Submissions S."/>
        </authorList>
    </citation>
    <scope>NUCLEOTIDE SEQUENCE [LARGE SCALE GENOMIC DNA]</scope>
    <source>
        <strain evidence="2 3">DSM 16392</strain>
    </source>
</reference>
<gene>
    <name evidence="2" type="ORF">SAMN04488518_1026</name>
</gene>
<dbReference type="Gene3D" id="3.10.450.50">
    <property type="match status" value="1"/>
</dbReference>
<dbReference type="RefSeq" id="WP_159437949.1">
    <property type="nucleotide sequence ID" value="NZ_FOSK01000002.1"/>
</dbReference>
<dbReference type="EMBL" id="FOSK01000002">
    <property type="protein sequence ID" value="SFK07820.1"/>
    <property type="molecule type" value="Genomic_DNA"/>
</dbReference>
<dbReference type="InterPro" id="IPR032710">
    <property type="entry name" value="NTF2-like_dom_sf"/>
</dbReference>
<dbReference type="InterPro" id="IPR037401">
    <property type="entry name" value="SnoaL-like"/>
</dbReference>
<dbReference type="Proteomes" id="UP000199598">
    <property type="component" value="Unassembled WGS sequence"/>
</dbReference>
<feature type="domain" description="SnoaL-like" evidence="1">
    <location>
        <begin position="4"/>
        <end position="127"/>
    </location>
</feature>
<keyword evidence="3" id="KW-1185">Reference proteome</keyword>
<protein>
    <submittedName>
        <fullName evidence="2">SnoaL-like domain-containing protein</fullName>
    </submittedName>
</protein>
<organism evidence="2 3">
    <name type="scientific">Pseudovibrio ascidiaceicola</name>
    <dbReference type="NCBI Taxonomy" id="285279"/>
    <lineage>
        <taxon>Bacteria</taxon>
        <taxon>Pseudomonadati</taxon>
        <taxon>Pseudomonadota</taxon>
        <taxon>Alphaproteobacteria</taxon>
        <taxon>Hyphomicrobiales</taxon>
        <taxon>Stappiaceae</taxon>
        <taxon>Pseudovibrio</taxon>
    </lineage>
</organism>
<proteinExistence type="predicted"/>
<name>A0A1I3WKD7_9HYPH</name>
<comment type="caution">
    <text evidence="2">The sequence shown here is derived from an EMBL/GenBank/DDBJ whole genome shotgun (WGS) entry which is preliminary data.</text>
</comment>
<evidence type="ECO:0000313" key="2">
    <source>
        <dbReference type="EMBL" id="SFK07820.1"/>
    </source>
</evidence>
<dbReference type="SUPFAM" id="SSF54427">
    <property type="entry name" value="NTF2-like"/>
    <property type="match status" value="1"/>
</dbReference>
<accession>A0A1I3WKD7</accession>
<dbReference type="Pfam" id="PF13577">
    <property type="entry name" value="SnoaL_4"/>
    <property type="match status" value="1"/>
</dbReference>
<evidence type="ECO:0000259" key="1">
    <source>
        <dbReference type="Pfam" id="PF13577"/>
    </source>
</evidence>
<dbReference type="CDD" id="cd00531">
    <property type="entry name" value="NTF2_like"/>
    <property type="match status" value="1"/>
</dbReference>